<feature type="transmembrane region" description="Helical" evidence="7">
    <location>
        <begin position="56"/>
        <end position="73"/>
    </location>
</feature>
<evidence type="ECO:0000256" key="2">
    <source>
        <dbReference type="ARBA" id="ARBA00022475"/>
    </source>
</evidence>
<dbReference type="OrthoDB" id="9800626at2"/>
<comment type="subcellular location">
    <subcellularLocation>
        <location evidence="1">Cell membrane</location>
        <topology evidence="1">Single-pass membrane protein</topology>
    </subcellularLocation>
</comment>
<evidence type="ECO:0000313" key="9">
    <source>
        <dbReference type="EMBL" id="SJZ90877.1"/>
    </source>
</evidence>
<feature type="compositionally biased region" description="Basic and acidic residues" evidence="6">
    <location>
        <begin position="240"/>
        <end position="255"/>
    </location>
</feature>
<dbReference type="GO" id="GO:0005886">
    <property type="term" value="C:plasma membrane"/>
    <property type="evidence" value="ECO:0007669"/>
    <property type="project" value="UniProtKB-SubCell"/>
</dbReference>
<organism evidence="9 10">
    <name type="scientific">Carboxydocella sporoproducens DSM 16521</name>
    <dbReference type="NCBI Taxonomy" id="1121270"/>
    <lineage>
        <taxon>Bacteria</taxon>
        <taxon>Bacillati</taxon>
        <taxon>Bacillota</taxon>
        <taxon>Clostridia</taxon>
        <taxon>Eubacteriales</taxon>
        <taxon>Clostridiales Family XVI. Incertae Sedis</taxon>
        <taxon>Carboxydocella</taxon>
    </lineage>
</organism>
<dbReference type="Proteomes" id="UP000189933">
    <property type="component" value="Unassembled WGS sequence"/>
</dbReference>
<evidence type="ECO:0000256" key="1">
    <source>
        <dbReference type="ARBA" id="ARBA00004162"/>
    </source>
</evidence>
<feature type="compositionally biased region" description="Polar residues" evidence="6">
    <location>
        <begin position="331"/>
        <end position="349"/>
    </location>
</feature>
<name>A0A1T4PHT7_9FIRM</name>
<reference evidence="10" key="1">
    <citation type="submission" date="2017-02" db="EMBL/GenBank/DDBJ databases">
        <authorList>
            <person name="Varghese N."/>
            <person name="Submissions S."/>
        </authorList>
    </citation>
    <scope>NUCLEOTIDE SEQUENCE [LARGE SCALE GENOMIC DNA]</scope>
    <source>
        <strain evidence="10">DSM 16521</strain>
    </source>
</reference>
<keyword evidence="4 7" id="KW-1133">Transmembrane helix</keyword>
<feature type="compositionally biased region" description="Polar residues" evidence="6">
    <location>
        <begin position="283"/>
        <end position="297"/>
    </location>
</feature>
<evidence type="ECO:0000256" key="5">
    <source>
        <dbReference type="ARBA" id="ARBA00023136"/>
    </source>
</evidence>
<feature type="region of interest" description="Disordered" evidence="6">
    <location>
        <begin position="222"/>
        <end position="349"/>
    </location>
</feature>
<dbReference type="RefSeq" id="WP_078665362.1">
    <property type="nucleotide sequence ID" value="NZ_FUXM01000011.1"/>
</dbReference>
<dbReference type="EMBL" id="FUXM01000011">
    <property type="protein sequence ID" value="SJZ90877.1"/>
    <property type="molecule type" value="Genomic_DNA"/>
</dbReference>
<gene>
    <name evidence="9" type="ORF">SAMN02745885_01285</name>
</gene>
<keyword evidence="10" id="KW-1185">Reference proteome</keyword>
<dbReference type="InterPro" id="IPR024449">
    <property type="entry name" value="Anti-sigma_RsgI_N"/>
</dbReference>
<proteinExistence type="predicted"/>
<accession>A0A1T4PHT7</accession>
<evidence type="ECO:0000256" key="6">
    <source>
        <dbReference type="SAM" id="MobiDB-lite"/>
    </source>
</evidence>
<dbReference type="PROSITE" id="PS51849">
    <property type="entry name" value="RSGI_N"/>
    <property type="match status" value="1"/>
</dbReference>
<keyword evidence="3 7" id="KW-0812">Transmembrane</keyword>
<dbReference type="InterPro" id="IPR055431">
    <property type="entry name" value="RsgI_M"/>
</dbReference>
<feature type="compositionally biased region" description="Polar residues" evidence="6">
    <location>
        <begin position="256"/>
        <end position="272"/>
    </location>
</feature>
<evidence type="ECO:0000256" key="3">
    <source>
        <dbReference type="ARBA" id="ARBA00022692"/>
    </source>
</evidence>
<evidence type="ECO:0000313" key="10">
    <source>
        <dbReference type="Proteomes" id="UP000189933"/>
    </source>
</evidence>
<sequence>MKKNKGVVLEIEGKQAIVLGPGGEFRTIRLHKPVEIGEEIELGPEKVAVFTSWRHWLGAVAAVFLVLALLPFWQQWNQPNLGPVVTYLSLDINPSFQLGLDDQNRVVEEQGLNQEAKELLASTPIHGLAAAEAVNRLTRAAEAAGYLGKNGSPQIILAVASRQGEAKAAQVAALLRQQTKQFLERQQLQVALKTVVTVPQAVQIAAGQGLSLGKLVQNIEEKKNRQEQETVKPATTAVAKGEKQQTVKSEARVQTETKSVSRNSTKQQGQSTKEQKPAVTVKPATTNSGKPQTSQPAPANPTKPAVAQPEDQGIVFITEIDLSLGGEGGTATPSTSGETQTQQQKTDNN</sequence>
<protein>
    <submittedName>
        <fullName evidence="9">Anti-sigma factor N-terminus</fullName>
    </submittedName>
</protein>
<dbReference type="Pfam" id="PF23750">
    <property type="entry name" value="RsgI_M"/>
    <property type="match status" value="1"/>
</dbReference>
<dbReference type="Pfam" id="PF12791">
    <property type="entry name" value="RsgI_N"/>
    <property type="match status" value="1"/>
</dbReference>
<evidence type="ECO:0000256" key="4">
    <source>
        <dbReference type="ARBA" id="ARBA00022989"/>
    </source>
</evidence>
<evidence type="ECO:0000259" key="8">
    <source>
        <dbReference type="PROSITE" id="PS51849"/>
    </source>
</evidence>
<feature type="domain" description="RsgI N-terminal anti-sigma" evidence="8">
    <location>
        <begin position="4"/>
        <end position="51"/>
    </location>
</feature>
<evidence type="ECO:0000256" key="7">
    <source>
        <dbReference type="SAM" id="Phobius"/>
    </source>
</evidence>
<dbReference type="AlphaFoldDB" id="A0A1T4PHT7"/>
<keyword evidence="2" id="KW-1003">Cell membrane</keyword>
<keyword evidence="5 7" id="KW-0472">Membrane</keyword>